<accession>A0A2Z4JA82</accession>
<organism evidence="2 3">
    <name type="scientific">Streptomyces cadmiisoli</name>
    <dbReference type="NCBI Taxonomy" id="2184053"/>
    <lineage>
        <taxon>Bacteria</taxon>
        <taxon>Bacillati</taxon>
        <taxon>Actinomycetota</taxon>
        <taxon>Actinomycetes</taxon>
        <taxon>Kitasatosporales</taxon>
        <taxon>Streptomycetaceae</taxon>
        <taxon>Streptomyces</taxon>
        <taxon>Streptomyces aurantiacus group</taxon>
    </lineage>
</organism>
<evidence type="ECO:0000259" key="1">
    <source>
        <dbReference type="PROSITE" id="PS51186"/>
    </source>
</evidence>
<dbReference type="PANTHER" id="PTHR37817">
    <property type="entry name" value="N-ACETYLTRANSFERASE EIS"/>
    <property type="match status" value="1"/>
</dbReference>
<dbReference type="CDD" id="cd04301">
    <property type="entry name" value="NAT_SF"/>
    <property type="match status" value="1"/>
</dbReference>
<dbReference type="AlphaFoldDB" id="A0A2Z4JA82"/>
<dbReference type="PANTHER" id="PTHR37817:SF1">
    <property type="entry name" value="N-ACETYLTRANSFERASE EIS"/>
    <property type="match status" value="1"/>
</dbReference>
<dbReference type="KEGG" id="scad:DN051_38705"/>
<proteinExistence type="predicted"/>
<evidence type="ECO:0000313" key="3">
    <source>
        <dbReference type="Proteomes" id="UP000249616"/>
    </source>
</evidence>
<dbReference type="EMBL" id="CP030073">
    <property type="protein sequence ID" value="AWW41837.1"/>
    <property type="molecule type" value="Genomic_DNA"/>
</dbReference>
<keyword evidence="3" id="KW-1185">Reference proteome</keyword>
<dbReference type="Pfam" id="PF00583">
    <property type="entry name" value="Acetyltransf_1"/>
    <property type="match status" value="1"/>
</dbReference>
<dbReference type="PROSITE" id="PS51186">
    <property type="entry name" value="GNAT"/>
    <property type="match status" value="1"/>
</dbReference>
<evidence type="ECO:0000313" key="2">
    <source>
        <dbReference type="EMBL" id="AWW41837.1"/>
    </source>
</evidence>
<dbReference type="GO" id="GO:0034069">
    <property type="term" value="F:aminoglycoside N-acetyltransferase activity"/>
    <property type="evidence" value="ECO:0007669"/>
    <property type="project" value="TreeGrafter"/>
</dbReference>
<protein>
    <submittedName>
        <fullName evidence="2">GNAT family N-acetyltransferase</fullName>
    </submittedName>
</protein>
<dbReference type="SUPFAM" id="SSF55729">
    <property type="entry name" value="Acyl-CoA N-acyltransferases (Nat)"/>
    <property type="match status" value="1"/>
</dbReference>
<dbReference type="RefSeq" id="WP_063797332.1">
    <property type="nucleotide sequence ID" value="NZ_CP030073.1"/>
</dbReference>
<dbReference type="InterPro" id="IPR016181">
    <property type="entry name" value="Acyl_CoA_acyltransferase"/>
</dbReference>
<dbReference type="InterPro" id="IPR051554">
    <property type="entry name" value="Acetyltransferase_Eis"/>
</dbReference>
<dbReference type="GO" id="GO:0030649">
    <property type="term" value="P:aminoglycoside antibiotic catabolic process"/>
    <property type="evidence" value="ECO:0007669"/>
    <property type="project" value="TreeGrafter"/>
</dbReference>
<dbReference type="Gene3D" id="3.40.630.30">
    <property type="match status" value="1"/>
</dbReference>
<sequence length="253" mass="27407">MIASTVTDLEPQLANFREYWLGWGQEASADDSLTYYRSGVANGQLNGVLRLQKSHEIDISVARAKSCLAGMPWLWWVGPDSERSVADKLIAQGAERIGTVPIMAVPLDRVAEVAGPPDLKIETVESSDSLVEWVRTYCPSFGIEPELLDLAVRVEAGRSDSSRVVRFIARIGQEAVGTALMREAHGVAGIYVVSTAASHRRQGIGALLTSAALDAGRQRGLRIGSLQSSQLGAPVYARMGFEKVSEYQLLHIS</sequence>
<reference evidence="2 3" key="1">
    <citation type="journal article" date="2019" name="Int. J. Syst. Evol. Microbiol.">
        <title>Streptomyces cadmiisoli sp. nov., a novel actinomycete isolated from cadmium-contaminated soil.</title>
        <authorList>
            <person name="Li K."/>
            <person name="Tang X."/>
            <person name="Zhao J."/>
            <person name="Guo Y."/>
            <person name="Tang Y."/>
            <person name="Gao J."/>
        </authorList>
    </citation>
    <scope>NUCLEOTIDE SEQUENCE [LARGE SCALE GENOMIC DNA]</scope>
    <source>
        <strain evidence="2 3">ZFG47</strain>
    </source>
</reference>
<dbReference type="Proteomes" id="UP000249616">
    <property type="component" value="Chromosome"/>
</dbReference>
<gene>
    <name evidence="2" type="ORF">DN051_38705</name>
</gene>
<feature type="domain" description="N-acetyltransferase" evidence="1">
    <location>
        <begin position="119"/>
        <end position="253"/>
    </location>
</feature>
<dbReference type="InterPro" id="IPR000182">
    <property type="entry name" value="GNAT_dom"/>
</dbReference>
<name>A0A2Z4JA82_9ACTN</name>
<keyword evidence="2" id="KW-0808">Transferase</keyword>